<gene>
    <name evidence="2" type="ORF">IPJ48_12925</name>
</gene>
<dbReference type="CDD" id="cd00038">
    <property type="entry name" value="CAP_ED"/>
    <property type="match status" value="1"/>
</dbReference>
<organism evidence="2 3">
    <name type="scientific">Candidatus Propionivibrio dominans</name>
    <dbReference type="NCBI Taxonomy" id="2954373"/>
    <lineage>
        <taxon>Bacteria</taxon>
        <taxon>Pseudomonadati</taxon>
        <taxon>Pseudomonadota</taxon>
        <taxon>Betaproteobacteria</taxon>
        <taxon>Rhodocyclales</taxon>
        <taxon>Rhodocyclaceae</taxon>
        <taxon>Propionivibrio</taxon>
    </lineage>
</organism>
<evidence type="ECO:0000313" key="3">
    <source>
        <dbReference type="Proteomes" id="UP000886602"/>
    </source>
</evidence>
<reference evidence="2" key="1">
    <citation type="submission" date="2020-10" db="EMBL/GenBank/DDBJ databases">
        <title>Connecting structure to function with the recovery of over 1000 high-quality activated sludge metagenome-assembled genomes encoding full-length rRNA genes using long-read sequencing.</title>
        <authorList>
            <person name="Singleton C.M."/>
            <person name="Petriglieri F."/>
            <person name="Kristensen J.M."/>
            <person name="Kirkegaard R.H."/>
            <person name="Michaelsen T.Y."/>
            <person name="Andersen M.H."/>
            <person name="Karst S.M."/>
            <person name="Dueholm M.S."/>
            <person name="Nielsen P.H."/>
            <person name="Albertsen M."/>
        </authorList>
    </citation>
    <scope>NUCLEOTIDE SEQUENCE</scope>
    <source>
        <strain evidence="2">EsbW_18-Q3-R4-48_MAXAC.044</strain>
    </source>
</reference>
<dbReference type="InterPro" id="IPR014710">
    <property type="entry name" value="RmlC-like_jellyroll"/>
</dbReference>
<dbReference type="Proteomes" id="UP000886602">
    <property type="component" value="Unassembled WGS sequence"/>
</dbReference>
<comment type="caution">
    <text evidence="2">The sequence shown here is derived from an EMBL/GenBank/DDBJ whole genome shotgun (WGS) entry which is preliminary data.</text>
</comment>
<protein>
    <submittedName>
        <fullName evidence="2">Cyclic nucleotide-binding domain-containing protein</fullName>
    </submittedName>
</protein>
<dbReference type="EMBL" id="JADJNC010000020">
    <property type="protein sequence ID" value="MBK7423926.1"/>
    <property type="molecule type" value="Genomic_DNA"/>
</dbReference>
<accession>A0A9D7FLC0</accession>
<feature type="domain" description="Cyclic nucleotide-binding" evidence="1">
    <location>
        <begin position="34"/>
        <end position="116"/>
    </location>
</feature>
<dbReference type="AlphaFoldDB" id="A0A9D7FLC0"/>
<name>A0A9D7FLC0_9RHOO</name>
<proteinExistence type="predicted"/>
<dbReference type="PROSITE" id="PS50042">
    <property type="entry name" value="CNMP_BINDING_3"/>
    <property type="match status" value="1"/>
</dbReference>
<evidence type="ECO:0000259" key="1">
    <source>
        <dbReference type="PROSITE" id="PS50042"/>
    </source>
</evidence>
<dbReference type="SUPFAM" id="SSF51206">
    <property type="entry name" value="cAMP-binding domain-like"/>
    <property type="match status" value="1"/>
</dbReference>
<evidence type="ECO:0000313" key="2">
    <source>
        <dbReference type="EMBL" id="MBK7423926.1"/>
    </source>
</evidence>
<dbReference type="Gene3D" id="2.60.120.10">
    <property type="entry name" value="Jelly Rolls"/>
    <property type="match status" value="1"/>
</dbReference>
<dbReference type="Pfam" id="PF00027">
    <property type="entry name" value="cNMP_binding"/>
    <property type="match status" value="1"/>
</dbReference>
<sequence>MDEFKAIDDNFSSFAKLLIEDSAVRFNTLRSCSFFDPVPDEWRMRIADRAQSRTGYSDVCLTSQDDETKTFYVILRGTAEAYRNGKLVGTIDTGECIGEGVFFANENISRSATVIADYKIIAAEFNKAAIDSLQADAQAMTCIDKALLLALFKKLQGANRKIEKLLLMKASDGKGNWSSGDTGRFKGFA</sequence>
<dbReference type="InterPro" id="IPR018490">
    <property type="entry name" value="cNMP-bd_dom_sf"/>
</dbReference>
<dbReference type="InterPro" id="IPR000595">
    <property type="entry name" value="cNMP-bd_dom"/>
</dbReference>